<evidence type="ECO:0000313" key="10">
    <source>
        <dbReference type="Proteomes" id="UP000239485"/>
    </source>
</evidence>
<gene>
    <name evidence="7" type="primary">pgl</name>
    <name evidence="9" type="ORF">CLV92_105227</name>
</gene>
<keyword evidence="7" id="KW-0378">Hydrolase</keyword>
<proteinExistence type="inferred from homology"/>
<dbReference type="Proteomes" id="UP000239485">
    <property type="component" value="Unassembled WGS sequence"/>
</dbReference>
<comment type="pathway">
    <text evidence="3 7">Carbohydrate degradation; pentose phosphate pathway; D-ribulose 5-phosphate from D-glucose 6-phosphate (oxidative stage): step 2/3.</text>
</comment>
<dbReference type="GO" id="GO:0005975">
    <property type="term" value="P:carbohydrate metabolic process"/>
    <property type="evidence" value="ECO:0007669"/>
    <property type="project" value="UniProtKB-UniRule"/>
</dbReference>
<organism evidence="9 10">
    <name type="scientific">Kineococcus xinjiangensis</name>
    <dbReference type="NCBI Taxonomy" id="512762"/>
    <lineage>
        <taxon>Bacteria</taxon>
        <taxon>Bacillati</taxon>
        <taxon>Actinomycetota</taxon>
        <taxon>Actinomycetes</taxon>
        <taxon>Kineosporiales</taxon>
        <taxon>Kineosporiaceae</taxon>
        <taxon>Kineococcus</taxon>
    </lineage>
</organism>
<sequence length="250" mass="25507">MTTAARRVLVHPSAEVLANAVAARLVTALADAQAERGEAHVVLTGGTIGTRALAALAQSPAREAVDWSRVHVWWGDERHLPAGDADRNCTQAEEALLRHLPLREENVHLPPAADGAGPDVDAAARAYAGELAAAAGGDGVPDFDVLLLGVGPDGHVASLFPGQEFVHEAQRTVVGVPDSPKPPPARISLTLPAIGRARQVWLVAAGAEKAEAVAAGLAGADVGSIPAAGAAGREATLWLLDEAAASRHSG</sequence>
<evidence type="ECO:0000256" key="7">
    <source>
        <dbReference type="RuleBase" id="RU365095"/>
    </source>
</evidence>
<dbReference type="InterPro" id="IPR006148">
    <property type="entry name" value="Glc/Gal-6P_isomerase"/>
</dbReference>
<dbReference type="Pfam" id="PF01182">
    <property type="entry name" value="Glucosamine_iso"/>
    <property type="match status" value="1"/>
</dbReference>
<dbReference type="InterPro" id="IPR037171">
    <property type="entry name" value="NagB/RpiA_transferase-like"/>
</dbReference>
<keyword evidence="10" id="KW-1185">Reference proteome</keyword>
<dbReference type="InterPro" id="IPR039104">
    <property type="entry name" value="6PGL"/>
</dbReference>
<comment type="function">
    <text evidence="2 7">Hydrolysis of 6-phosphogluconolactone to 6-phosphogluconate.</text>
</comment>
<dbReference type="Gene3D" id="3.40.50.1360">
    <property type="match status" value="1"/>
</dbReference>
<dbReference type="CDD" id="cd01400">
    <property type="entry name" value="6PGL"/>
    <property type="match status" value="1"/>
</dbReference>
<dbReference type="GO" id="GO:0017057">
    <property type="term" value="F:6-phosphogluconolactonase activity"/>
    <property type="evidence" value="ECO:0007669"/>
    <property type="project" value="UniProtKB-UniRule"/>
</dbReference>
<evidence type="ECO:0000256" key="4">
    <source>
        <dbReference type="ARBA" id="ARBA00010662"/>
    </source>
</evidence>
<reference evidence="9 10" key="1">
    <citation type="submission" date="2018-02" db="EMBL/GenBank/DDBJ databases">
        <title>Genomic Encyclopedia of Archaeal and Bacterial Type Strains, Phase II (KMG-II): from individual species to whole genera.</title>
        <authorList>
            <person name="Goeker M."/>
        </authorList>
    </citation>
    <scope>NUCLEOTIDE SEQUENCE [LARGE SCALE GENOMIC DNA]</scope>
    <source>
        <strain evidence="9 10">DSM 22857</strain>
    </source>
</reference>
<evidence type="ECO:0000256" key="2">
    <source>
        <dbReference type="ARBA" id="ARBA00002681"/>
    </source>
</evidence>
<evidence type="ECO:0000256" key="3">
    <source>
        <dbReference type="ARBA" id="ARBA00004961"/>
    </source>
</evidence>
<comment type="catalytic activity">
    <reaction evidence="1 7">
        <text>6-phospho-D-glucono-1,5-lactone + H2O = 6-phospho-D-gluconate + H(+)</text>
        <dbReference type="Rhea" id="RHEA:12556"/>
        <dbReference type="ChEBI" id="CHEBI:15377"/>
        <dbReference type="ChEBI" id="CHEBI:15378"/>
        <dbReference type="ChEBI" id="CHEBI:57955"/>
        <dbReference type="ChEBI" id="CHEBI:58759"/>
        <dbReference type="EC" id="3.1.1.31"/>
    </reaction>
</comment>
<evidence type="ECO:0000256" key="1">
    <source>
        <dbReference type="ARBA" id="ARBA00000832"/>
    </source>
</evidence>
<evidence type="ECO:0000256" key="5">
    <source>
        <dbReference type="ARBA" id="ARBA00013198"/>
    </source>
</evidence>
<dbReference type="OrthoDB" id="9810967at2"/>
<dbReference type="GO" id="GO:0006098">
    <property type="term" value="P:pentose-phosphate shunt"/>
    <property type="evidence" value="ECO:0007669"/>
    <property type="project" value="UniProtKB-UniPathway"/>
</dbReference>
<dbReference type="PANTHER" id="PTHR11054">
    <property type="entry name" value="6-PHOSPHOGLUCONOLACTONASE"/>
    <property type="match status" value="1"/>
</dbReference>
<feature type="domain" description="Glucosamine/galactosamine-6-phosphate isomerase" evidence="8">
    <location>
        <begin position="13"/>
        <end position="238"/>
    </location>
</feature>
<dbReference type="EC" id="3.1.1.31" evidence="5 7"/>
<protein>
    <recommendedName>
        <fullName evidence="6 7">6-phosphogluconolactonase</fullName>
        <shortName evidence="7">6PGL</shortName>
        <ecNumber evidence="5 7">3.1.1.31</ecNumber>
    </recommendedName>
</protein>
<name>A0A2S6IPM5_9ACTN</name>
<dbReference type="SUPFAM" id="SSF100950">
    <property type="entry name" value="NagB/RpiA/CoA transferase-like"/>
    <property type="match status" value="1"/>
</dbReference>
<comment type="similarity">
    <text evidence="4 7">Belongs to the glucosamine/galactosamine-6-phosphate isomerase family. 6-phosphogluconolactonase subfamily.</text>
</comment>
<comment type="caution">
    <text evidence="9">The sequence shown here is derived from an EMBL/GenBank/DDBJ whole genome shotgun (WGS) entry which is preliminary data.</text>
</comment>
<accession>A0A2S6IPM5</accession>
<dbReference type="RefSeq" id="WP_104432490.1">
    <property type="nucleotide sequence ID" value="NZ_PTJD01000005.1"/>
</dbReference>
<dbReference type="UniPathway" id="UPA00115">
    <property type="reaction ID" value="UER00409"/>
</dbReference>
<dbReference type="NCBIfam" id="TIGR01198">
    <property type="entry name" value="pgl"/>
    <property type="match status" value="1"/>
</dbReference>
<dbReference type="PANTHER" id="PTHR11054:SF0">
    <property type="entry name" value="6-PHOSPHOGLUCONOLACTONASE"/>
    <property type="match status" value="1"/>
</dbReference>
<evidence type="ECO:0000256" key="6">
    <source>
        <dbReference type="ARBA" id="ARBA00020337"/>
    </source>
</evidence>
<evidence type="ECO:0000313" key="9">
    <source>
        <dbReference type="EMBL" id="PPK96125.1"/>
    </source>
</evidence>
<evidence type="ECO:0000259" key="8">
    <source>
        <dbReference type="Pfam" id="PF01182"/>
    </source>
</evidence>
<dbReference type="EMBL" id="PTJD01000005">
    <property type="protein sequence ID" value="PPK96125.1"/>
    <property type="molecule type" value="Genomic_DNA"/>
</dbReference>
<dbReference type="InterPro" id="IPR005900">
    <property type="entry name" value="6-phosphogluconolactonase_DevB"/>
</dbReference>
<dbReference type="AlphaFoldDB" id="A0A2S6IPM5"/>